<name>A0A449A9B7_9BACT</name>
<evidence type="ECO:0000313" key="1">
    <source>
        <dbReference type="EMBL" id="VEU60873.1"/>
    </source>
</evidence>
<protein>
    <submittedName>
        <fullName evidence="1">Uncharacterized protein</fullName>
    </submittedName>
</protein>
<dbReference type="AlphaFoldDB" id="A0A449A9B7"/>
<reference evidence="1 2" key="1">
    <citation type="submission" date="2019-01" db="EMBL/GenBank/DDBJ databases">
        <authorList>
            <consortium name="Pathogen Informatics"/>
        </authorList>
    </citation>
    <scope>NUCLEOTIDE SEQUENCE [LARGE SCALE GENOMIC DNA]</scope>
    <source>
        <strain evidence="1 2">NCTC10122</strain>
    </source>
</reference>
<accession>A0A449A9B7</accession>
<dbReference type="EMBL" id="LR214970">
    <property type="protein sequence ID" value="VEU60873.1"/>
    <property type="molecule type" value="Genomic_DNA"/>
</dbReference>
<sequence length="128" mass="14758">MKKTEVEWADNSKKEKAYINYYFETTKDNFEILKKSKSIEMLYDIKGYQDLSYKAGKFGVSSNDTYFTKVSGNGKTVSFMLSGEYYFQKDTLPDRPENKVSLKGLFINGDKANNLLSKQSEAVTFNFK</sequence>
<gene>
    <name evidence="1" type="ORF">NCTC10122_00476</name>
</gene>
<organism evidence="1 2">
    <name type="scientific">Mycoplasmopsis bovigenitalium</name>
    <dbReference type="NCBI Taxonomy" id="2112"/>
    <lineage>
        <taxon>Bacteria</taxon>
        <taxon>Bacillati</taxon>
        <taxon>Mycoplasmatota</taxon>
        <taxon>Mycoplasmoidales</taxon>
        <taxon>Metamycoplasmataceae</taxon>
        <taxon>Mycoplasmopsis</taxon>
    </lineage>
</organism>
<evidence type="ECO:0000313" key="2">
    <source>
        <dbReference type="Proteomes" id="UP000290942"/>
    </source>
</evidence>
<proteinExistence type="predicted"/>
<dbReference type="RefSeq" id="WP_129687761.1">
    <property type="nucleotide sequence ID" value="NZ_LR214970.1"/>
</dbReference>
<dbReference type="Proteomes" id="UP000290942">
    <property type="component" value="Chromosome"/>
</dbReference>